<dbReference type="EMBL" id="LAZR01023863">
    <property type="protein sequence ID" value="KKL77063.1"/>
    <property type="molecule type" value="Genomic_DNA"/>
</dbReference>
<name>A0A0F9ESE1_9ZZZZ</name>
<evidence type="ECO:0008006" key="2">
    <source>
        <dbReference type="Google" id="ProtNLM"/>
    </source>
</evidence>
<organism evidence="1">
    <name type="scientific">marine sediment metagenome</name>
    <dbReference type="NCBI Taxonomy" id="412755"/>
    <lineage>
        <taxon>unclassified sequences</taxon>
        <taxon>metagenomes</taxon>
        <taxon>ecological metagenomes</taxon>
    </lineage>
</organism>
<proteinExistence type="predicted"/>
<comment type="caution">
    <text evidence="1">The sequence shown here is derived from an EMBL/GenBank/DDBJ whole genome shotgun (WGS) entry which is preliminary data.</text>
</comment>
<dbReference type="AlphaFoldDB" id="A0A0F9ESE1"/>
<sequence length="284" mass="29817">SLIDPRYQSLWDDLLVLAPIWLGGGAVAQNLADRTSEGTIVDTANTVWRHGRRGRVLEQLAAHTSAADADAINILPDAELPTTAATVLLHQRKTDTTNRQSAAFGNADTALTNRCGGHVPWSNGSVFWDFAGAVDGITRLTAPGLTFGDDVWVFVVGSRGMEIWQNGTLVGSHGNSVTRIAASSNWGLGHHGGVGNDLVEYGFLALWGRELSHSEIRLASNNPFGMITPADDDLGFVAAVGEVEVVVLTAFQLSAPELGGVGLASPVFANVVLTAPGLGNTSVE</sequence>
<accession>A0A0F9ESE1</accession>
<reference evidence="1" key="1">
    <citation type="journal article" date="2015" name="Nature">
        <title>Complex archaea that bridge the gap between prokaryotes and eukaryotes.</title>
        <authorList>
            <person name="Spang A."/>
            <person name="Saw J.H."/>
            <person name="Jorgensen S.L."/>
            <person name="Zaremba-Niedzwiedzka K."/>
            <person name="Martijn J."/>
            <person name="Lind A.E."/>
            <person name="van Eijk R."/>
            <person name="Schleper C."/>
            <person name="Guy L."/>
            <person name="Ettema T.J."/>
        </authorList>
    </citation>
    <scope>NUCLEOTIDE SEQUENCE</scope>
</reference>
<dbReference type="Gene3D" id="2.60.120.200">
    <property type="match status" value="1"/>
</dbReference>
<dbReference type="SUPFAM" id="SSF49899">
    <property type="entry name" value="Concanavalin A-like lectins/glucanases"/>
    <property type="match status" value="1"/>
</dbReference>
<protein>
    <recommendedName>
        <fullName evidence="2">LamG-like jellyroll fold domain-containing protein</fullName>
    </recommendedName>
</protein>
<dbReference type="InterPro" id="IPR013320">
    <property type="entry name" value="ConA-like_dom_sf"/>
</dbReference>
<gene>
    <name evidence="1" type="ORF">LCGC14_2038610</name>
</gene>
<feature type="non-terminal residue" evidence="1">
    <location>
        <position position="1"/>
    </location>
</feature>
<evidence type="ECO:0000313" key="1">
    <source>
        <dbReference type="EMBL" id="KKL77063.1"/>
    </source>
</evidence>